<feature type="compositionally biased region" description="Basic and acidic residues" evidence="2">
    <location>
        <begin position="17"/>
        <end position="29"/>
    </location>
</feature>
<feature type="non-terminal residue" evidence="4">
    <location>
        <position position="146"/>
    </location>
</feature>
<dbReference type="EMBL" id="ASHM01096574">
    <property type="protein sequence ID" value="PNX65729.1"/>
    <property type="molecule type" value="Genomic_DNA"/>
</dbReference>
<dbReference type="Proteomes" id="UP000236291">
    <property type="component" value="Unassembled WGS sequence"/>
</dbReference>
<dbReference type="PANTHER" id="PTHR32009:SF152">
    <property type="entry name" value="NEUTRAL_ALKALINE INVERTASE"/>
    <property type="match status" value="1"/>
</dbReference>
<dbReference type="AlphaFoldDB" id="A0A2K3KHJ8"/>
<proteinExistence type="predicted"/>
<organism evidence="4 5">
    <name type="scientific">Trifolium pratense</name>
    <name type="common">Red clover</name>
    <dbReference type="NCBI Taxonomy" id="57577"/>
    <lineage>
        <taxon>Eukaryota</taxon>
        <taxon>Viridiplantae</taxon>
        <taxon>Streptophyta</taxon>
        <taxon>Embryophyta</taxon>
        <taxon>Tracheophyta</taxon>
        <taxon>Spermatophyta</taxon>
        <taxon>Magnoliopsida</taxon>
        <taxon>eudicotyledons</taxon>
        <taxon>Gunneridae</taxon>
        <taxon>Pentapetalae</taxon>
        <taxon>rosids</taxon>
        <taxon>fabids</taxon>
        <taxon>Fabales</taxon>
        <taxon>Fabaceae</taxon>
        <taxon>Papilionoideae</taxon>
        <taxon>50 kb inversion clade</taxon>
        <taxon>NPAAA clade</taxon>
        <taxon>Hologalegina</taxon>
        <taxon>IRL clade</taxon>
        <taxon>Trifolieae</taxon>
        <taxon>Trifolium</taxon>
    </lineage>
</organism>
<dbReference type="InterPro" id="IPR035897">
    <property type="entry name" value="Toll_tir_struct_dom_sf"/>
</dbReference>
<dbReference type="SUPFAM" id="SSF52200">
    <property type="entry name" value="Toll/Interleukin receptor TIR domain"/>
    <property type="match status" value="1"/>
</dbReference>
<dbReference type="STRING" id="57577.A0A2K3KHJ8"/>
<gene>
    <name evidence="4" type="ORF">L195_g054687</name>
</gene>
<evidence type="ECO:0000259" key="3">
    <source>
        <dbReference type="PROSITE" id="PS50104"/>
    </source>
</evidence>
<feature type="domain" description="TIR" evidence="3">
    <location>
        <begin position="69"/>
        <end position="146"/>
    </location>
</feature>
<evidence type="ECO:0000313" key="4">
    <source>
        <dbReference type="EMBL" id="PNX65729.1"/>
    </source>
</evidence>
<evidence type="ECO:0000256" key="1">
    <source>
        <dbReference type="ARBA" id="ARBA00023027"/>
    </source>
</evidence>
<keyword evidence="1" id="KW-0520">NAD</keyword>
<protein>
    <submittedName>
        <fullName evidence="4">Disease resistance protein (TIR-NBS-LRR class)</fullName>
    </submittedName>
</protein>
<comment type="caution">
    <text evidence="4">The sequence shown here is derived from an EMBL/GenBank/DDBJ whole genome shotgun (WGS) entry which is preliminary data.</text>
</comment>
<evidence type="ECO:0000313" key="5">
    <source>
        <dbReference type="Proteomes" id="UP000236291"/>
    </source>
</evidence>
<dbReference type="PANTHER" id="PTHR32009">
    <property type="entry name" value="TMV RESISTANCE PROTEIN N-LIKE"/>
    <property type="match status" value="1"/>
</dbReference>
<sequence length="146" mass="16426">MSFSSHHPLKVDVLSSVRDKKNDKSDHHPSGSYSSFLKLSLKGMRINNDKSNDPSDPRESRAYKSDHPWIYDVFISFRGEDTRGNFVSHLYAALSNAGIYTFLDDKKLKKGKKLGAQLKRAIEGSRICIIVLSGKYAGSSWCLDEL</sequence>
<name>A0A2K3KHJ8_TRIPR</name>
<reference evidence="4 5" key="2">
    <citation type="journal article" date="2017" name="Front. Plant Sci.">
        <title>Gene Classification and Mining of Molecular Markers Useful in Red Clover (Trifolium pratense) Breeding.</title>
        <authorList>
            <person name="Istvanek J."/>
            <person name="Dluhosova J."/>
            <person name="Dluhos P."/>
            <person name="Patkova L."/>
            <person name="Nedelnik J."/>
            <person name="Repkova J."/>
        </authorList>
    </citation>
    <scope>NUCLEOTIDE SEQUENCE [LARGE SCALE GENOMIC DNA]</scope>
    <source>
        <strain evidence="5">cv. Tatra</strain>
        <tissue evidence="4">Young leaves</tissue>
    </source>
</reference>
<evidence type="ECO:0000256" key="2">
    <source>
        <dbReference type="SAM" id="MobiDB-lite"/>
    </source>
</evidence>
<reference evidence="4 5" key="1">
    <citation type="journal article" date="2014" name="Am. J. Bot.">
        <title>Genome assembly and annotation for red clover (Trifolium pratense; Fabaceae).</title>
        <authorList>
            <person name="Istvanek J."/>
            <person name="Jaros M."/>
            <person name="Krenek A."/>
            <person name="Repkova J."/>
        </authorList>
    </citation>
    <scope>NUCLEOTIDE SEQUENCE [LARGE SCALE GENOMIC DNA]</scope>
    <source>
        <strain evidence="5">cv. Tatra</strain>
        <tissue evidence="4">Young leaves</tissue>
    </source>
</reference>
<dbReference type="PROSITE" id="PS50104">
    <property type="entry name" value="TIR"/>
    <property type="match status" value="1"/>
</dbReference>
<dbReference type="InterPro" id="IPR000157">
    <property type="entry name" value="TIR_dom"/>
</dbReference>
<dbReference type="GO" id="GO:0007165">
    <property type="term" value="P:signal transduction"/>
    <property type="evidence" value="ECO:0007669"/>
    <property type="project" value="InterPro"/>
</dbReference>
<dbReference type="Gene3D" id="3.40.50.10140">
    <property type="entry name" value="Toll/interleukin-1 receptor homology (TIR) domain"/>
    <property type="match status" value="1"/>
</dbReference>
<dbReference type="SMART" id="SM00255">
    <property type="entry name" value="TIR"/>
    <property type="match status" value="1"/>
</dbReference>
<dbReference type="Pfam" id="PF01582">
    <property type="entry name" value="TIR"/>
    <property type="match status" value="1"/>
</dbReference>
<feature type="region of interest" description="Disordered" evidence="2">
    <location>
        <begin position="14"/>
        <end position="35"/>
    </location>
</feature>
<accession>A0A2K3KHJ8</accession>